<dbReference type="Proteomes" id="UP000199705">
    <property type="component" value="Unassembled WGS sequence"/>
</dbReference>
<protein>
    <recommendedName>
        <fullName evidence="4">Tetratricopeptide repeat protein</fullName>
    </recommendedName>
</protein>
<dbReference type="Gene3D" id="1.25.40.10">
    <property type="entry name" value="Tetratricopeptide repeat domain"/>
    <property type="match status" value="1"/>
</dbReference>
<dbReference type="EMBL" id="FNCG01000031">
    <property type="protein sequence ID" value="SDI75082.1"/>
    <property type="molecule type" value="Genomic_DNA"/>
</dbReference>
<organism evidence="2 3">
    <name type="scientific">Mucilaginibacter gossypii</name>
    <dbReference type="NCBI Taxonomy" id="551996"/>
    <lineage>
        <taxon>Bacteria</taxon>
        <taxon>Pseudomonadati</taxon>
        <taxon>Bacteroidota</taxon>
        <taxon>Sphingobacteriia</taxon>
        <taxon>Sphingobacteriales</taxon>
        <taxon>Sphingobacteriaceae</taxon>
        <taxon>Mucilaginibacter</taxon>
    </lineage>
</organism>
<dbReference type="STRING" id="551996.SAMN05192573_13111"/>
<keyword evidence="1" id="KW-0812">Transmembrane</keyword>
<dbReference type="SUPFAM" id="SSF48452">
    <property type="entry name" value="TPR-like"/>
    <property type="match status" value="1"/>
</dbReference>
<keyword evidence="1" id="KW-1133">Transmembrane helix</keyword>
<accession>A0A1G8N4G9</accession>
<evidence type="ECO:0008006" key="4">
    <source>
        <dbReference type="Google" id="ProtNLM"/>
    </source>
</evidence>
<evidence type="ECO:0000313" key="2">
    <source>
        <dbReference type="EMBL" id="SDI75082.1"/>
    </source>
</evidence>
<evidence type="ECO:0000313" key="3">
    <source>
        <dbReference type="Proteomes" id="UP000199705"/>
    </source>
</evidence>
<feature type="transmembrane region" description="Helical" evidence="1">
    <location>
        <begin position="90"/>
        <end position="107"/>
    </location>
</feature>
<dbReference type="AlphaFoldDB" id="A0A1G8N4G9"/>
<proteinExistence type="predicted"/>
<dbReference type="InterPro" id="IPR011990">
    <property type="entry name" value="TPR-like_helical_dom_sf"/>
</dbReference>
<name>A0A1G8N4G9_9SPHI</name>
<evidence type="ECO:0000256" key="1">
    <source>
        <dbReference type="SAM" id="Phobius"/>
    </source>
</evidence>
<dbReference type="RefSeq" id="WP_091176253.1">
    <property type="nucleotide sequence ID" value="NZ_FNCG01000031.1"/>
</dbReference>
<gene>
    <name evidence="2" type="ORF">SAMN05192573_13111</name>
</gene>
<sequence length="257" mass="29621">MSNKQQKEEQLLRYLDGELEGAELVAFEEQLVHDAKLRAQFDSFSLARLAIQHYGLKAQVAAVRQNMMAEFDTLKKRPKEAQLYPLVKKLMRFAAAILLFVIAFSAYETVVVTSAGLSKETYLKYDLNVLRGTSETTLMELAYNNHDYNKALILYKSIMSPGIEEQFIAAQSYLVMRKPADAIKEFRKVLAKVDVDDTYREDAQYYLGVSYLANNQPAMAEPILEKIHEDKFHLYHSKVTYWTLLRLKLLVFKSRAD</sequence>
<reference evidence="3" key="1">
    <citation type="submission" date="2016-10" db="EMBL/GenBank/DDBJ databases">
        <authorList>
            <person name="Varghese N."/>
            <person name="Submissions S."/>
        </authorList>
    </citation>
    <scope>NUCLEOTIDE SEQUENCE [LARGE SCALE GENOMIC DNA]</scope>
    <source>
        <strain evidence="3">Gh-67</strain>
    </source>
</reference>
<keyword evidence="3" id="KW-1185">Reference proteome</keyword>
<keyword evidence="1" id="KW-0472">Membrane</keyword>